<evidence type="ECO:0008006" key="3">
    <source>
        <dbReference type="Google" id="ProtNLM"/>
    </source>
</evidence>
<dbReference type="InterPro" id="IPR004027">
    <property type="entry name" value="SEC_C_motif"/>
</dbReference>
<dbReference type="Gene3D" id="1.20.120.740">
    <property type="entry name" value="YgfB uncharacterised protein family UPF0149, PF03695"/>
    <property type="match status" value="1"/>
</dbReference>
<dbReference type="PANTHER" id="PTHR33747">
    <property type="entry name" value="UPF0225 PROTEIN SCO1677"/>
    <property type="match status" value="1"/>
</dbReference>
<dbReference type="AlphaFoldDB" id="A0A4V2SDE7"/>
<proteinExistence type="predicted"/>
<dbReference type="InterPro" id="IPR036255">
    <property type="entry name" value="YgfB-like_sf"/>
</dbReference>
<organism evidence="1 2">
    <name type="scientific">Plasticicumulans lactativorans</name>
    <dbReference type="NCBI Taxonomy" id="1133106"/>
    <lineage>
        <taxon>Bacteria</taxon>
        <taxon>Pseudomonadati</taxon>
        <taxon>Pseudomonadota</taxon>
        <taxon>Gammaproteobacteria</taxon>
        <taxon>Candidatus Competibacteraceae</taxon>
        <taxon>Plasticicumulans</taxon>
    </lineage>
</organism>
<protein>
    <recommendedName>
        <fullName evidence="3">YecA family protein</fullName>
    </recommendedName>
</protein>
<evidence type="ECO:0000313" key="2">
    <source>
        <dbReference type="Proteomes" id="UP000295765"/>
    </source>
</evidence>
<accession>A0A4V2SDE7</accession>
<dbReference type="InterPro" id="IPR011978">
    <property type="entry name" value="YgfB-like"/>
</dbReference>
<name>A0A4V2SDE7_9GAMM</name>
<dbReference type="NCBIfam" id="TIGR02292">
    <property type="entry name" value="ygfB_yecA"/>
    <property type="match status" value="1"/>
</dbReference>
<keyword evidence="2" id="KW-1185">Reference proteome</keyword>
<dbReference type="Gene3D" id="3.10.450.50">
    <property type="match status" value="1"/>
</dbReference>
<dbReference type="EMBL" id="SLWY01000003">
    <property type="protein sequence ID" value="TCO83127.1"/>
    <property type="molecule type" value="Genomic_DNA"/>
</dbReference>
<evidence type="ECO:0000313" key="1">
    <source>
        <dbReference type="EMBL" id="TCO83127.1"/>
    </source>
</evidence>
<comment type="caution">
    <text evidence="1">The sequence shown here is derived from an EMBL/GenBank/DDBJ whole genome shotgun (WGS) entry which is preliminary data.</text>
</comment>
<dbReference type="SUPFAM" id="SSF101327">
    <property type="entry name" value="YgfB-like"/>
    <property type="match status" value="1"/>
</dbReference>
<dbReference type="RefSeq" id="WP_165904008.1">
    <property type="nucleotide sequence ID" value="NZ_SLWY01000003.1"/>
</dbReference>
<reference evidence="1 2" key="1">
    <citation type="submission" date="2019-03" db="EMBL/GenBank/DDBJ databases">
        <title>Genomic Encyclopedia of Type Strains, Phase IV (KMG-IV): sequencing the most valuable type-strain genomes for metagenomic binning, comparative biology and taxonomic classification.</title>
        <authorList>
            <person name="Goeker M."/>
        </authorList>
    </citation>
    <scope>NUCLEOTIDE SEQUENCE [LARGE SCALE GENOMIC DNA]</scope>
    <source>
        <strain evidence="1 2">DSM 25287</strain>
    </source>
</reference>
<sequence>MTDFSRPLADVSRHRDFTPLTDADLDELDAALLALAEAGRGALPLDSVHGFFAGDLCGPGPRPLAEAVDFALGAAPAFASPRQAERVRALLRRLWMQVRAELEDEAFEPLLYAGDSDDDVPVFQGWCLGFLDAVESSEAWQDALDAEPDDAEEDPDSLAHALLPIVTLAYRAIHEALEDAAGDDTAPDDELPPDTREMVAALDDETLHELADSLGPAACLLHATCAGLRAAWAEPQQPVRVDKIGRNDPCPCGSGRKFKKCCGANAD</sequence>
<dbReference type="Pfam" id="PF03695">
    <property type="entry name" value="UPF0149"/>
    <property type="match status" value="1"/>
</dbReference>
<dbReference type="Proteomes" id="UP000295765">
    <property type="component" value="Unassembled WGS sequence"/>
</dbReference>
<dbReference type="PANTHER" id="PTHR33747:SF1">
    <property type="entry name" value="ADENYLATE CYCLASE-ASSOCIATED CAP C-TERMINAL DOMAIN-CONTAINING PROTEIN"/>
    <property type="match status" value="1"/>
</dbReference>
<gene>
    <name evidence="1" type="ORF">EV699_103177</name>
</gene>
<dbReference type="SUPFAM" id="SSF103642">
    <property type="entry name" value="Sec-C motif"/>
    <property type="match status" value="1"/>
</dbReference>
<dbReference type="Pfam" id="PF02810">
    <property type="entry name" value="SEC-C"/>
    <property type="match status" value="1"/>
</dbReference>